<dbReference type="InterPro" id="IPR027417">
    <property type="entry name" value="P-loop_NTPase"/>
</dbReference>
<keyword evidence="4" id="KW-0325">Glycoprotein</keyword>
<organism evidence="5 6">
    <name type="scientific">Paraglomus occultum</name>
    <dbReference type="NCBI Taxonomy" id="144539"/>
    <lineage>
        <taxon>Eukaryota</taxon>
        <taxon>Fungi</taxon>
        <taxon>Fungi incertae sedis</taxon>
        <taxon>Mucoromycota</taxon>
        <taxon>Glomeromycotina</taxon>
        <taxon>Glomeromycetes</taxon>
        <taxon>Paraglomerales</taxon>
        <taxon>Paraglomeraceae</taxon>
        <taxon>Paraglomus</taxon>
    </lineage>
</organism>
<dbReference type="Proteomes" id="UP000789572">
    <property type="component" value="Unassembled WGS sequence"/>
</dbReference>
<dbReference type="EMBL" id="CAJVPJ010003108">
    <property type="protein sequence ID" value="CAG8635090.1"/>
    <property type="molecule type" value="Genomic_DNA"/>
</dbReference>
<dbReference type="AlphaFoldDB" id="A0A9N9DDL5"/>
<protein>
    <submittedName>
        <fullName evidence="5">1591_t:CDS:1</fullName>
    </submittedName>
</protein>
<evidence type="ECO:0000256" key="4">
    <source>
        <dbReference type="ARBA" id="ARBA00023180"/>
    </source>
</evidence>
<sequence>MPDLMHEPLEIEDPQALSRWKLEKREIEFQNHPQLISLDEATSALDTNTYRSHYDRYCNHIDNRSSLSTIVHADRVRLIKQGKAVEQGSHDELMQIENDVYFNLWNKHLKDRLKLAVQLACVVGRVFVVVMEQLLIQSPQE</sequence>
<evidence type="ECO:0000256" key="3">
    <source>
        <dbReference type="ARBA" id="ARBA00022737"/>
    </source>
</evidence>
<dbReference type="SUPFAM" id="SSF52540">
    <property type="entry name" value="P-loop containing nucleoside triphosphate hydrolases"/>
    <property type="match status" value="1"/>
</dbReference>
<dbReference type="Gene3D" id="3.40.50.300">
    <property type="entry name" value="P-loop containing nucleotide triphosphate hydrolases"/>
    <property type="match status" value="1"/>
</dbReference>
<evidence type="ECO:0000256" key="2">
    <source>
        <dbReference type="ARBA" id="ARBA00022448"/>
    </source>
</evidence>
<dbReference type="PANTHER" id="PTHR45136:SF2">
    <property type="entry name" value="ABC TRANSPORTER DOMAIN-CONTAINING PROTEIN"/>
    <property type="match status" value="1"/>
</dbReference>
<evidence type="ECO:0000313" key="5">
    <source>
        <dbReference type="EMBL" id="CAG8635090.1"/>
    </source>
</evidence>
<name>A0A9N9DDL5_9GLOM</name>
<comment type="caution">
    <text evidence="5">The sequence shown here is derived from an EMBL/GenBank/DDBJ whole genome shotgun (WGS) entry which is preliminary data.</text>
</comment>
<proteinExistence type="inferred from homology"/>
<keyword evidence="2" id="KW-0813">Transport</keyword>
<dbReference type="PANTHER" id="PTHR45136">
    <property type="entry name" value="ABC TRANSPORTER DOMAIN-CONTAINING PROTEIN"/>
    <property type="match status" value="1"/>
</dbReference>
<evidence type="ECO:0000313" key="6">
    <source>
        <dbReference type="Proteomes" id="UP000789572"/>
    </source>
</evidence>
<evidence type="ECO:0000256" key="1">
    <source>
        <dbReference type="ARBA" id="ARBA00007577"/>
    </source>
</evidence>
<dbReference type="OrthoDB" id="6500128at2759"/>
<accession>A0A9N9DDL5</accession>
<comment type="similarity">
    <text evidence="1">Belongs to the ABC transporter superfamily. ABCB family. Multidrug resistance exporter (TC 3.A.1.201) subfamily.</text>
</comment>
<keyword evidence="6" id="KW-1185">Reference proteome</keyword>
<keyword evidence="3" id="KW-0677">Repeat</keyword>
<gene>
    <name evidence="5" type="ORF">POCULU_LOCUS9111</name>
</gene>
<reference evidence="5" key="1">
    <citation type="submission" date="2021-06" db="EMBL/GenBank/DDBJ databases">
        <authorList>
            <person name="Kallberg Y."/>
            <person name="Tangrot J."/>
            <person name="Rosling A."/>
        </authorList>
    </citation>
    <scope>NUCLEOTIDE SEQUENCE</scope>
    <source>
        <strain evidence="5">IA702</strain>
    </source>
</reference>